<dbReference type="FunFam" id="1.10.510.10:FF:000013">
    <property type="entry name" value="Mitogen-activated protein kinase"/>
    <property type="match status" value="1"/>
</dbReference>
<evidence type="ECO:0000256" key="9">
    <source>
        <dbReference type="RuleBase" id="RU000304"/>
    </source>
</evidence>
<dbReference type="SUPFAM" id="SSF56112">
    <property type="entry name" value="Protein kinase-like (PK-like)"/>
    <property type="match status" value="1"/>
</dbReference>
<evidence type="ECO:0000256" key="4">
    <source>
        <dbReference type="ARBA" id="ARBA00022777"/>
    </source>
</evidence>
<gene>
    <name evidence="12" type="ORF">CAPTEDRAFT_53207</name>
</gene>
<dbReference type="InterPro" id="IPR008271">
    <property type="entry name" value="Ser/Thr_kinase_AS"/>
</dbReference>
<dbReference type="EMBL" id="AMQN01006017">
    <property type="status" value="NOT_ANNOTATED_CDS"/>
    <property type="molecule type" value="Genomic_DNA"/>
</dbReference>
<evidence type="ECO:0000256" key="2">
    <source>
        <dbReference type="ARBA" id="ARBA00022679"/>
    </source>
</evidence>
<dbReference type="SMART" id="SM00220">
    <property type="entry name" value="S_TKc"/>
    <property type="match status" value="1"/>
</dbReference>
<evidence type="ECO:0000259" key="11">
    <source>
        <dbReference type="PROSITE" id="PS50011"/>
    </source>
</evidence>
<dbReference type="GO" id="GO:0004707">
    <property type="term" value="F:MAP kinase activity"/>
    <property type="evidence" value="ECO:0007669"/>
    <property type="project" value="UniProtKB-EC"/>
</dbReference>
<dbReference type="EMBL" id="KB297391">
    <property type="protein sequence ID" value="ELU10585.1"/>
    <property type="molecule type" value="Genomic_DNA"/>
</dbReference>
<name>R7V456_CAPTE</name>
<dbReference type="InterPro" id="IPR000719">
    <property type="entry name" value="Prot_kinase_dom"/>
</dbReference>
<comment type="catalytic activity">
    <reaction evidence="6 10">
        <text>L-threonyl-[protein] + ATP = O-phospho-L-threonyl-[protein] + ADP + H(+)</text>
        <dbReference type="Rhea" id="RHEA:46608"/>
        <dbReference type="Rhea" id="RHEA-COMP:11060"/>
        <dbReference type="Rhea" id="RHEA-COMP:11605"/>
        <dbReference type="ChEBI" id="CHEBI:15378"/>
        <dbReference type="ChEBI" id="CHEBI:30013"/>
        <dbReference type="ChEBI" id="CHEBI:30616"/>
        <dbReference type="ChEBI" id="CHEBI:61977"/>
        <dbReference type="ChEBI" id="CHEBI:456216"/>
        <dbReference type="EC" id="2.7.11.24"/>
    </reaction>
</comment>
<dbReference type="InterPro" id="IPR011009">
    <property type="entry name" value="Kinase-like_dom_sf"/>
</dbReference>
<reference evidence="14" key="1">
    <citation type="submission" date="2012-12" db="EMBL/GenBank/DDBJ databases">
        <authorList>
            <person name="Hellsten U."/>
            <person name="Grimwood J."/>
            <person name="Chapman J.A."/>
            <person name="Shapiro H."/>
            <person name="Aerts A."/>
            <person name="Otillar R.P."/>
            <person name="Terry A.Y."/>
            <person name="Boore J.L."/>
            <person name="Simakov O."/>
            <person name="Marletaz F."/>
            <person name="Cho S.-J."/>
            <person name="Edsinger-Gonzales E."/>
            <person name="Havlak P."/>
            <person name="Kuo D.-H."/>
            <person name="Larsson T."/>
            <person name="Lv J."/>
            <person name="Arendt D."/>
            <person name="Savage R."/>
            <person name="Osoegawa K."/>
            <person name="de Jong P."/>
            <person name="Lindberg D.R."/>
            <person name="Seaver E.C."/>
            <person name="Weisblat D.A."/>
            <person name="Putnam N.H."/>
            <person name="Grigoriev I.V."/>
            <person name="Rokhsar D.S."/>
        </authorList>
    </citation>
    <scope>NUCLEOTIDE SEQUENCE</scope>
    <source>
        <strain evidence="14">I ESC-2004</strain>
    </source>
</reference>
<evidence type="ECO:0000256" key="10">
    <source>
        <dbReference type="RuleBase" id="RU361165"/>
    </source>
</evidence>
<dbReference type="PROSITE" id="PS01351">
    <property type="entry name" value="MAPK"/>
    <property type="match status" value="1"/>
</dbReference>
<dbReference type="Proteomes" id="UP000014760">
    <property type="component" value="Unassembled WGS sequence"/>
</dbReference>
<dbReference type="EnsemblMetazoa" id="CapteT53207">
    <property type="protein sequence ID" value="CapteP53207"/>
    <property type="gene ID" value="CapteG53207"/>
</dbReference>
<sequence>TGKSQEAKNIQALKKKSFDIHFDLAGSRYEPVETIGSGAYGVVCSAMHRITKEKVAIKKIPCIFDQPAIAKRTYREIKILRHFKHDNIIAIREILKQNDSIEDVYIVLDLMESDLHRIIHSQQPLTEEHVRYFFYQLLRGLKYIHSANVIHRDLKPSNLLVNENCELKIGDFGMARGFSNAQIEENHMITQYVATRWYRAPEIMLLPAAYTAAVDMWSVGCILAEMVGRRQIFPGKDYKDQLMLIIGILGTPSPAFLNLIKSGAISHFLRSFGLKEKEKLERLYPKASPLIIDILNQLLTIDPRERMTVEMALTHPFLMNYHNIDDEPICVPAFNFDFEDMDLDQVKLREVILDEVNSFHKKK</sequence>
<evidence type="ECO:0000256" key="6">
    <source>
        <dbReference type="ARBA" id="ARBA00047592"/>
    </source>
</evidence>
<evidence type="ECO:0000313" key="13">
    <source>
        <dbReference type="EnsemblMetazoa" id="CapteP53207"/>
    </source>
</evidence>
<dbReference type="AlphaFoldDB" id="R7V456"/>
<evidence type="ECO:0000256" key="5">
    <source>
        <dbReference type="ARBA" id="ARBA00022840"/>
    </source>
</evidence>
<comment type="similarity">
    <text evidence="10">Belongs to the protein kinase superfamily. Ser/Thr protein kinase family. MAP kinase subfamily.</text>
</comment>
<feature type="domain" description="Protein kinase" evidence="11">
    <location>
        <begin position="29"/>
        <end position="318"/>
    </location>
</feature>
<dbReference type="HOGENOM" id="CLU_000288_181_1_1"/>
<evidence type="ECO:0000256" key="1">
    <source>
        <dbReference type="ARBA" id="ARBA00022527"/>
    </source>
</evidence>
<comment type="cofactor">
    <cofactor evidence="10">
        <name>Mg(2+)</name>
        <dbReference type="ChEBI" id="CHEBI:18420"/>
    </cofactor>
</comment>
<accession>R7V456</accession>
<proteinExistence type="inferred from homology"/>
<dbReference type="PROSITE" id="PS50011">
    <property type="entry name" value="PROTEIN_KINASE_DOM"/>
    <property type="match status" value="1"/>
</dbReference>
<feature type="non-terminal residue" evidence="12">
    <location>
        <position position="1"/>
    </location>
</feature>
<dbReference type="STRING" id="283909.R7V456"/>
<evidence type="ECO:0000256" key="3">
    <source>
        <dbReference type="ARBA" id="ARBA00022741"/>
    </source>
</evidence>
<evidence type="ECO:0000313" key="12">
    <source>
        <dbReference type="EMBL" id="ELU10585.1"/>
    </source>
</evidence>
<evidence type="ECO:0000256" key="8">
    <source>
        <dbReference type="PROSITE-ProRule" id="PRU10141"/>
    </source>
</evidence>
<comment type="catalytic activity">
    <reaction evidence="7">
        <text>L-seryl-[protein] + ATP = O-phospho-L-seryl-[protein] + ADP + H(+)</text>
        <dbReference type="Rhea" id="RHEA:17989"/>
        <dbReference type="Rhea" id="RHEA-COMP:9863"/>
        <dbReference type="Rhea" id="RHEA-COMP:11604"/>
        <dbReference type="ChEBI" id="CHEBI:15378"/>
        <dbReference type="ChEBI" id="CHEBI:29999"/>
        <dbReference type="ChEBI" id="CHEBI:30616"/>
        <dbReference type="ChEBI" id="CHEBI:83421"/>
        <dbReference type="ChEBI" id="CHEBI:456216"/>
        <dbReference type="EC" id="2.7.11.24"/>
    </reaction>
</comment>
<dbReference type="GO" id="GO:0005524">
    <property type="term" value="F:ATP binding"/>
    <property type="evidence" value="ECO:0007669"/>
    <property type="project" value="UniProtKB-UniRule"/>
</dbReference>
<dbReference type="Gene3D" id="3.30.200.20">
    <property type="entry name" value="Phosphorylase Kinase, domain 1"/>
    <property type="match status" value="1"/>
</dbReference>
<dbReference type="InterPro" id="IPR017441">
    <property type="entry name" value="Protein_kinase_ATP_BS"/>
</dbReference>
<keyword evidence="14" id="KW-1185">Reference proteome</keyword>
<dbReference type="Gene3D" id="1.10.510.10">
    <property type="entry name" value="Transferase(Phosphotransferase) domain 1"/>
    <property type="match status" value="1"/>
</dbReference>
<reference evidence="13" key="3">
    <citation type="submission" date="2015-06" db="UniProtKB">
        <authorList>
            <consortium name="EnsemblMetazoa"/>
        </authorList>
    </citation>
    <scope>IDENTIFICATION</scope>
</reference>
<keyword evidence="10" id="KW-0460">Magnesium</keyword>
<organism evidence="12">
    <name type="scientific">Capitella teleta</name>
    <name type="common">Polychaete worm</name>
    <dbReference type="NCBI Taxonomy" id="283909"/>
    <lineage>
        <taxon>Eukaryota</taxon>
        <taxon>Metazoa</taxon>
        <taxon>Spiralia</taxon>
        <taxon>Lophotrochozoa</taxon>
        <taxon>Annelida</taxon>
        <taxon>Polychaeta</taxon>
        <taxon>Sedentaria</taxon>
        <taxon>Scolecida</taxon>
        <taxon>Capitellidae</taxon>
        <taxon>Capitella</taxon>
    </lineage>
</organism>
<feature type="binding site" evidence="8">
    <location>
        <position position="59"/>
    </location>
    <ligand>
        <name>ATP</name>
        <dbReference type="ChEBI" id="CHEBI:30616"/>
    </ligand>
</feature>
<dbReference type="EC" id="2.7.11.24" evidence="10"/>
<evidence type="ECO:0000313" key="14">
    <source>
        <dbReference type="Proteomes" id="UP000014760"/>
    </source>
</evidence>
<dbReference type="FunFam" id="3.30.200.20:FF:000046">
    <property type="entry name" value="Mitogen-activated protein kinase"/>
    <property type="match status" value="1"/>
</dbReference>
<dbReference type="InterPro" id="IPR003527">
    <property type="entry name" value="MAP_kinase_CS"/>
</dbReference>
<reference evidence="12 14" key="2">
    <citation type="journal article" date="2013" name="Nature">
        <title>Insights into bilaterian evolution from three spiralian genomes.</title>
        <authorList>
            <person name="Simakov O."/>
            <person name="Marletaz F."/>
            <person name="Cho S.J."/>
            <person name="Edsinger-Gonzales E."/>
            <person name="Havlak P."/>
            <person name="Hellsten U."/>
            <person name="Kuo D.H."/>
            <person name="Larsson T."/>
            <person name="Lv J."/>
            <person name="Arendt D."/>
            <person name="Savage R."/>
            <person name="Osoegawa K."/>
            <person name="de Jong P."/>
            <person name="Grimwood J."/>
            <person name="Chapman J.A."/>
            <person name="Shapiro H."/>
            <person name="Aerts A."/>
            <person name="Otillar R.P."/>
            <person name="Terry A.Y."/>
            <person name="Boore J.L."/>
            <person name="Grigoriev I.V."/>
            <person name="Lindberg D.R."/>
            <person name="Seaver E.C."/>
            <person name="Weisblat D.A."/>
            <person name="Putnam N.H."/>
            <person name="Rokhsar D.S."/>
        </authorList>
    </citation>
    <scope>NUCLEOTIDE SEQUENCE</scope>
    <source>
        <strain evidence="12 14">I ESC-2004</strain>
    </source>
</reference>
<evidence type="ECO:0000256" key="7">
    <source>
        <dbReference type="ARBA" id="ARBA00048312"/>
    </source>
</evidence>
<keyword evidence="4 10" id="KW-0418">Kinase</keyword>
<keyword evidence="1 9" id="KW-0723">Serine/threonine-protein kinase</keyword>
<dbReference type="PROSITE" id="PS00108">
    <property type="entry name" value="PROTEIN_KINASE_ST"/>
    <property type="match status" value="1"/>
</dbReference>
<dbReference type="PROSITE" id="PS00107">
    <property type="entry name" value="PROTEIN_KINASE_ATP"/>
    <property type="match status" value="1"/>
</dbReference>
<dbReference type="InterPro" id="IPR050117">
    <property type="entry name" value="MAPK"/>
</dbReference>
<comment type="activity regulation">
    <text evidence="10">Activated by threonine and tyrosine phosphorylation.</text>
</comment>
<keyword evidence="2 10" id="KW-0808">Transferase</keyword>
<dbReference type="OMA" id="FMTQYVS"/>
<keyword evidence="3 8" id="KW-0547">Nucleotide-binding</keyword>
<feature type="non-terminal residue" evidence="12">
    <location>
        <position position="363"/>
    </location>
</feature>
<protein>
    <recommendedName>
        <fullName evidence="10">Mitogen-activated protein kinase</fullName>
        <ecNumber evidence="10">2.7.11.24</ecNumber>
    </recommendedName>
</protein>
<dbReference type="Pfam" id="PF00069">
    <property type="entry name" value="Pkinase"/>
    <property type="match status" value="1"/>
</dbReference>
<keyword evidence="5 8" id="KW-0067">ATP-binding</keyword>
<dbReference type="OrthoDB" id="192887at2759"/>
<dbReference type="PANTHER" id="PTHR24055">
    <property type="entry name" value="MITOGEN-ACTIVATED PROTEIN KINASE"/>
    <property type="match status" value="1"/>
</dbReference>